<evidence type="ECO:0000313" key="1">
    <source>
        <dbReference type="EMBL" id="VEB88995.1"/>
    </source>
</evidence>
<organism evidence="1 2">
    <name type="scientific">Citrobacter koseri</name>
    <name type="common">Citrobacter diversus</name>
    <dbReference type="NCBI Taxonomy" id="545"/>
    <lineage>
        <taxon>Bacteria</taxon>
        <taxon>Pseudomonadati</taxon>
        <taxon>Pseudomonadota</taxon>
        <taxon>Gammaproteobacteria</taxon>
        <taxon>Enterobacterales</taxon>
        <taxon>Enterobacteriaceae</taxon>
        <taxon>Citrobacter</taxon>
    </lineage>
</organism>
<dbReference type="EMBL" id="LR134204">
    <property type="protein sequence ID" value="VEB88995.1"/>
    <property type="molecule type" value="Genomic_DNA"/>
</dbReference>
<evidence type="ECO:0000313" key="2">
    <source>
        <dbReference type="Proteomes" id="UP000270272"/>
    </source>
</evidence>
<protein>
    <submittedName>
        <fullName evidence="1">Uncharacterized protein</fullName>
    </submittedName>
</protein>
<name>A0A3S4M710_CITKO</name>
<dbReference type="AlphaFoldDB" id="A0A3S4M710"/>
<reference evidence="1 2" key="1">
    <citation type="submission" date="2018-12" db="EMBL/GenBank/DDBJ databases">
        <authorList>
            <consortium name="Pathogen Informatics"/>
        </authorList>
    </citation>
    <scope>NUCLEOTIDE SEQUENCE [LARGE SCALE GENOMIC DNA]</scope>
    <source>
        <strain evidence="1 2">NCTC11075</strain>
    </source>
</reference>
<dbReference type="RefSeq" id="WP_153257860.1">
    <property type="nucleotide sequence ID" value="NZ_CP136824.1"/>
</dbReference>
<sequence>MSVSEYKRALLYRKAQANVCKSDYFNKIQAFTNGVVEDGKFLTLEETDGIINFLKEKEISSKTKLKIDNYQQVVEFIKEKVAGLSSYLLIDEEWKFCEIYKISNGFFSDYNFYKLHSDETRIISCNLSFQIQIDYDYNEIECKYILYK</sequence>
<dbReference type="Proteomes" id="UP000270272">
    <property type="component" value="Chromosome"/>
</dbReference>
<gene>
    <name evidence="1" type="ORF">NCTC11075_02033</name>
</gene>
<proteinExistence type="predicted"/>
<accession>A0A3S4M710</accession>